<evidence type="ECO:0000313" key="3">
    <source>
        <dbReference type="Proteomes" id="UP000244889"/>
    </source>
</evidence>
<feature type="transmembrane region" description="Helical" evidence="1">
    <location>
        <begin position="43"/>
        <end position="62"/>
    </location>
</feature>
<organism evidence="2 3">
    <name type="scientific">Orientia tsutsugamushi</name>
    <name type="common">Rickettsia tsutsugamushi</name>
    <dbReference type="NCBI Taxonomy" id="784"/>
    <lineage>
        <taxon>Bacteria</taxon>
        <taxon>Pseudomonadati</taxon>
        <taxon>Pseudomonadota</taxon>
        <taxon>Alphaproteobacteria</taxon>
        <taxon>Rickettsiales</taxon>
        <taxon>Rickettsiaceae</taxon>
        <taxon>Rickettsieae</taxon>
        <taxon>Orientia</taxon>
    </lineage>
</organism>
<keyword evidence="1" id="KW-1133">Transmembrane helix</keyword>
<keyword evidence="1" id="KW-0812">Transmembrane</keyword>
<dbReference type="EMBL" id="OOHR01000009">
    <property type="protein sequence ID" value="SPM45044.1"/>
    <property type="molecule type" value="Genomic_DNA"/>
</dbReference>
<dbReference type="Proteomes" id="UP000244889">
    <property type="component" value="Unassembled WGS sequence"/>
</dbReference>
<sequence length="63" mass="7046">MSLRMRAALFILYLKLTDMQRHDVAAFLRPSKRTNVIGALADKSLLTVSILTAVLILLFLTAE</sequence>
<name>A0A2R8F1E6_ORITS</name>
<proteinExistence type="predicted"/>
<evidence type="ECO:0000313" key="2">
    <source>
        <dbReference type="EMBL" id="SPM45044.1"/>
    </source>
</evidence>
<gene>
    <name evidence="2" type="ORF">FPW1038_01597</name>
</gene>
<keyword evidence="1" id="KW-0472">Membrane</keyword>
<protein>
    <submittedName>
        <fullName evidence="2">Uncharacterized protein</fullName>
    </submittedName>
</protein>
<evidence type="ECO:0000256" key="1">
    <source>
        <dbReference type="SAM" id="Phobius"/>
    </source>
</evidence>
<reference evidence="3" key="1">
    <citation type="submission" date="2018-03" db="EMBL/GenBank/DDBJ databases">
        <authorList>
            <person name="Batty M. E."/>
            <person name="Batty M E."/>
        </authorList>
    </citation>
    <scope>NUCLEOTIDE SEQUENCE [LARGE SCALE GENOMIC DNA]</scope>
</reference>
<dbReference type="AlphaFoldDB" id="A0A2R8F1E6"/>
<accession>A0A2R8F1E6</accession>